<dbReference type="AlphaFoldDB" id="Q7XDZ4"/>
<reference evidence="2" key="2">
    <citation type="submission" date="2003-05" db="EMBL/GenBank/DDBJ databases">
        <authorList>
            <person name="Buell C.R."/>
            <person name="Wing R.A."/>
            <person name="McCombie W.R."/>
            <person name="Messing J."/>
            <person name="Yuan Q."/>
            <person name="Ouyang S."/>
        </authorList>
    </citation>
    <scope>NUCLEOTIDE SEQUENCE</scope>
</reference>
<sequence length="329" mass="36187">MAIWTEPYYNCVFIVSEAESMHHVATRKCQIPDLVPSVPNMMPRRYHDDVSIVPVIYCPIAEETAEEDGKTGGMWESQQDNRDICNCSKFLICANQQHVVDEQQQQVAGSSTDRAPTPFTVVCTKDSCSAALCPTPKIKSHRRQEIQVQSLICFDDLQSRGCSLLIVRSLALLFELAHDDNSHHADDDHDDNEGGAARKHQLLRVGEPAADGLHHGPALERHHSGGSRHKLRRDGGGDGLAAIAGLGIPRRRSWPSPPSLAGCCCRRHRRSPAAVVSRREMGKGEERGWRKRMELTCGSYIRVTAMDGKCDGSGMGPISQSSSGTQQIS</sequence>
<feature type="region of interest" description="Disordered" evidence="1">
    <location>
        <begin position="209"/>
        <end position="236"/>
    </location>
</feature>
<reference evidence="2" key="1">
    <citation type="journal article" date="2003" name="Science">
        <title>In-depth view of structure, activity, and evolution of rice chromosome 10.</title>
        <authorList>
            <consortium name="Rice Chromosome 10 Sequencing Consortium"/>
        </authorList>
    </citation>
    <scope>NUCLEOTIDE SEQUENCE [LARGE SCALE GENOMIC DNA]</scope>
</reference>
<evidence type="ECO:0000313" key="2">
    <source>
        <dbReference type="EMBL" id="AAP53997.1"/>
    </source>
</evidence>
<accession>Q7XDZ4</accession>
<proteinExistence type="predicted"/>
<protein>
    <submittedName>
        <fullName evidence="2">Uncharacterized protein</fullName>
    </submittedName>
</protein>
<dbReference type="EMBL" id="DP000086">
    <property type="protein sequence ID" value="AAP53997.1"/>
    <property type="molecule type" value="Genomic_DNA"/>
</dbReference>
<feature type="compositionally biased region" description="Basic and acidic residues" evidence="1">
    <location>
        <begin position="212"/>
        <end position="223"/>
    </location>
</feature>
<organism evidence="2">
    <name type="scientific">Oryza sativa subsp. japonica</name>
    <name type="common">Rice</name>
    <dbReference type="NCBI Taxonomy" id="39947"/>
    <lineage>
        <taxon>Eukaryota</taxon>
        <taxon>Viridiplantae</taxon>
        <taxon>Streptophyta</taxon>
        <taxon>Embryophyta</taxon>
        <taxon>Tracheophyta</taxon>
        <taxon>Spermatophyta</taxon>
        <taxon>Magnoliopsida</taxon>
        <taxon>Liliopsida</taxon>
        <taxon>Poales</taxon>
        <taxon>Poaceae</taxon>
        <taxon>BOP clade</taxon>
        <taxon>Oryzoideae</taxon>
        <taxon>Oryzeae</taxon>
        <taxon>Oryzinae</taxon>
        <taxon>Oryza</taxon>
        <taxon>Oryza sativa</taxon>
    </lineage>
</organism>
<reference evidence="2" key="3">
    <citation type="submission" date="2006-07" db="EMBL/GenBank/DDBJ databases">
        <authorList>
            <person name="Buell R."/>
        </authorList>
    </citation>
    <scope>NUCLEOTIDE SEQUENCE</scope>
</reference>
<evidence type="ECO:0000256" key="1">
    <source>
        <dbReference type="SAM" id="MobiDB-lite"/>
    </source>
</evidence>
<name>Q7XDZ4_ORYSJ</name>
<gene>
    <name evidence="2" type="ordered locus">LOC_Os10g30800</name>
</gene>